<name>A0ABD2L4Q3_9BILA</name>
<feature type="compositionally biased region" description="Polar residues" evidence="1">
    <location>
        <begin position="289"/>
        <end position="307"/>
    </location>
</feature>
<sequence length="522" mass="57666">MNSNFVSDMSTNYNNNQQQSVAIRSYQNQMQSVPVPIQHSETETNFYFQQESQFNGSQGPQTIQPNGNIKNGFLQENDVNLQRQQQQMAVSSPSVSSTVDCNAGLGNGQNGMRYGFFAGSQQTDPSSFLLQQTTVEEGVSNGDICHNAQRHQLQFSAMNGQILNGQNGGMCFPSNLPSAVSLLTNAPQRRTFLFNSDMANTAAKSMQQHLTEDMAGWHLQHCPVAPSTSRAAFEQKRTTINSTNCINNQAPRATNGRGTKRKASAAHYVSDTQQTHSMSLSPRDIRPPSYTSSIGHPQSAPVMSNQTDQSQHCNELCDSSTNSDVDMFKGSSGHLQQSNGALSNYIQNGSVGQMDENPLKKMEIMTSKTLNEPTSFNVNGRIHRPEDGTEQNHQTMHGAADASKQEKMHKLQEIEKALLPFADTSPSYPNAVPFPDSTNNFRPHFFSPHGQMIQTPHAHFCAIRPLMGSFPQNHSFKMAQTNTNQQMYNSIGEQTTVMQGMTDGVVMTADETEIPQQTWRPQ</sequence>
<comment type="caution">
    <text evidence="2">The sequence shown here is derived from an EMBL/GenBank/DDBJ whole genome shotgun (WGS) entry which is preliminary data.</text>
</comment>
<gene>
    <name evidence="2" type="ORF">niasHT_015813</name>
</gene>
<feature type="compositionally biased region" description="Polar residues" evidence="1">
    <location>
        <begin position="270"/>
        <end position="280"/>
    </location>
</feature>
<protein>
    <submittedName>
        <fullName evidence="2">Uncharacterized protein</fullName>
    </submittedName>
</protein>
<feature type="region of interest" description="Disordered" evidence="1">
    <location>
        <begin position="245"/>
        <end position="307"/>
    </location>
</feature>
<proteinExistence type="predicted"/>
<dbReference type="AlphaFoldDB" id="A0ABD2L4Q3"/>
<keyword evidence="3" id="KW-1185">Reference proteome</keyword>
<accession>A0ABD2L4Q3</accession>
<reference evidence="2 3" key="1">
    <citation type="submission" date="2024-10" db="EMBL/GenBank/DDBJ databases">
        <authorList>
            <person name="Kim D."/>
        </authorList>
    </citation>
    <scope>NUCLEOTIDE SEQUENCE [LARGE SCALE GENOMIC DNA]</scope>
    <source>
        <strain evidence="2">BH-2024</strain>
    </source>
</reference>
<evidence type="ECO:0000313" key="3">
    <source>
        <dbReference type="Proteomes" id="UP001620626"/>
    </source>
</evidence>
<dbReference type="EMBL" id="JBICBT010000549">
    <property type="protein sequence ID" value="KAL3110210.1"/>
    <property type="molecule type" value="Genomic_DNA"/>
</dbReference>
<evidence type="ECO:0000313" key="2">
    <source>
        <dbReference type="EMBL" id="KAL3110210.1"/>
    </source>
</evidence>
<organism evidence="2 3">
    <name type="scientific">Heterodera trifolii</name>
    <dbReference type="NCBI Taxonomy" id="157864"/>
    <lineage>
        <taxon>Eukaryota</taxon>
        <taxon>Metazoa</taxon>
        <taxon>Ecdysozoa</taxon>
        <taxon>Nematoda</taxon>
        <taxon>Chromadorea</taxon>
        <taxon>Rhabditida</taxon>
        <taxon>Tylenchina</taxon>
        <taxon>Tylenchomorpha</taxon>
        <taxon>Tylenchoidea</taxon>
        <taxon>Heteroderidae</taxon>
        <taxon>Heteroderinae</taxon>
        <taxon>Heterodera</taxon>
    </lineage>
</organism>
<evidence type="ECO:0000256" key="1">
    <source>
        <dbReference type="SAM" id="MobiDB-lite"/>
    </source>
</evidence>
<dbReference type="Proteomes" id="UP001620626">
    <property type="component" value="Unassembled WGS sequence"/>
</dbReference>